<keyword evidence="2" id="KW-1185">Reference proteome</keyword>
<gene>
    <name evidence="1" type="ORF">GJU41_21195</name>
</gene>
<evidence type="ECO:0008006" key="3">
    <source>
        <dbReference type="Google" id="ProtNLM"/>
    </source>
</evidence>
<proteinExistence type="predicted"/>
<dbReference type="EMBL" id="WKKF01000012">
    <property type="protein sequence ID" value="MRX56478.1"/>
    <property type="molecule type" value="Genomic_DNA"/>
</dbReference>
<organism evidence="1 2">
    <name type="scientific">Metabacillus idriensis</name>
    <dbReference type="NCBI Taxonomy" id="324768"/>
    <lineage>
        <taxon>Bacteria</taxon>
        <taxon>Bacillati</taxon>
        <taxon>Bacillota</taxon>
        <taxon>Bacilli</taxon>
        <taxon>Bacillales</taxon>
        <taxon>Bacillaceae</taxon>
        <taxon>Metabacillus</taxon>
    </lineage>
</organism>
<protein>
    <recommendedName>
        <fullName evidence="3">CxxH/CxxC protein</fullName>
    </recommendedName>
</protein>
<accession>A0A6I2MDT0</accession>
<sequence length="64" mass="7456">MRAAKSELRPQSIDHIGATKYCCREHVTQTLKGTYLPHVEKVKYKDKTCKFCGEKALYQFISLY</sequence>
<reference evidence="1 2" key="1">
    <citation type="submission" date="2019-11" db="EMBL/GenBank/DDBJ databases">
        <title>Bacillus idriensis genome.</title>
        <authorList>
            <person name="Konopka E.N."/>
            <person name="Newman J.D."/>
        </authorList>
    </citation>
    <scope>NUCLEOTIDE SEQUENCE [LARGE SCALE GENOMIC DNA]</scope>
    <source>
        <strain evidence="1 2">DSM 19097</strain>
    </source>
</reference>
<comment type="caution">
    <text evidence="1">The sequence shown here is derived from an EMBL/GenBank/DDBJ whole genome shotgun (WGS) entry which is preliminary data.</text>
</comment>
<evidence type="ECO:0000313" key="1">
    <source>
        <dbReference type="EMBL" id="MRX56478.1"/>
    </source>
</evidence>
<dbReference type="RefSeq" id="WP_070874673.1">
    <property type="nucleotide sequence ID" value="NZ_CAJFZX010000001.1"/>
</dbReference>
<dbReference type="AlphaFoldDB" id="A0A6I2MDT0"/>
<dbReference type="Proteomes" id="UP000441585">
    <property type="component" value="Unassembled WGS sequence"/>
</dbReference>
<name>A0A6I2MDT0_9BACI</name>
<evidence type="ECO:0000313" key="2">
    <source>
        <dbReference type="Proteomes" id="UP000441585"/>
    </source>
</evidence>